<reference evidence="1" key="1">
    <citation type="journal article" date="2015" name="Nature">
        <title>Complex archaea that bridge the gap between prokaryotes and eukaryotes.</title>
        <authorList>
            <person name="Spang A."/>
            <person name="Saw J.H."/>
            <person name="Jorgensen S.L."/>
            <person name="Zaremba-Niedzwiedzka K."/>
            <person name="Martijn J."/>
            <person name="Lind A.E."/>
            <person name="van Eijk R."/>
            <person name="Schleper C."/>
            <person name="Guy L."/>
            <person name="Ettema T.J."/>
        </authorList>
    </citation>
    <scope>NUCLEOTIDE SEQUENCE</scope>
</reference>
<gene>
    <name evidence="1" type="ORF">LCGC14_0822410</name>
</gene>
<protein>
    <submittedName>
        <fullName evidence="1">Uncharacterized protein</fullName>
    </submittedName>
</protein>
<dbReference type="AlphaFoldDB" id="A0A0F9Q3N0"/>
<accession>A0A0F9Q3N0</accession>
<dbReference type="EMBL" id="LAZR01002317">
    <property type="protein sequence ID" value="KKN31582.1"/>
    <property type="molecule type" value="Genomic_DNA"/>
</dbReference>
<organism evidence="1">
    <name type="scientific">marine sediment metagenome</name>
    <dbReference type="NCBI Taxonomy" id="412755"/>
    <lineage>
        <taxon>unclassified sequences</taxon>
        <taxon>metagenomes</taxon>
        <taxon>ecological metagenomes</taxon>
    </lineage>
</organism>
<comment type="caution">
    <text evidence="1">The sequence shown here is derived from an EMBL/GenBank/DDBJ whole genome shotgun (WGS) entry which is preliminary data.</text>
</comment>
<name>A0A0F9Q3N0_9ZZZZ</name>
<evidence type="ECO:0000313" key="1">
    <source>
        <dbReference type="EMBL" id="KKN31582.1"/>
    </source>
</evidence>
<proteinExistence type="predicted"/>
<sequence>MISYNLLRSQEEIRKDTGGLTLFPFSRIMPYLKEESPLAKFLEDIEAQKDFKNDIFL</sequence>